<proteinExistence type="predicted"/>
<reference evidence="2" key="1">
    <citation type="submission" date="2021-02" db="EMBL/GenBank/DDBJ databases">
        <title>Fulvivirga sp. S481 isolated from sea water.</title>
        <authorList>
            <person name="Bae S.S."/>
            <person name="Baek K."/>
        </authorList>
    </citation>
    <scope>NUCLEOTIDE SEQUENCE</scope>
    <source>
        <strain evidence="2">S481</strain>
    </source>
</reference>
<dbReference type="EMBL" id="CP070608">
    <property type="protein sequence ID" value="QSE96106.1"/>
    <property type="molecule type" value="Genomic_DNA"/>
</dbReference>
<dbReference type="AlphaFoldDB" id="A0A974WDU7"/>
<sequence length="107" mass="12094">MKHNLLVHIVTLLLAFQITAISTNVFTALENKEVGKDACIQQKAKNKKNPLPVLPELEEEEEIITHSRNWSLISDSSNRLLSVITFGFHLKDIREHTLETSLPPPKA</sequence>
<name>A0A974WDU7_9BACT</name>
<keyword evidence="1" id="KW-0732">Signal</keyword>
<protein>
    <submittedName>
        <fullName evidence="2">Uncharacterized protein</fullName>
    </submittedName>
</protein>
<accession>A0A974WDU7</accession>
<organism evidence="2 3">
    <name type="scientific">Fulvivirga lutea</name>
    <dbReference type="NCBI Taxonomy" id="2810512"/>
    <lineage>
        <taxon>Bacteria</taxon>
        <taxon>Pseudomonadati</taxon>
        <taxon>Bacteroidota</taxon>
        <taxon>Cytophagia</taxon>
        <taxon>Cytophagales</taxon>
        <taxon>Fulvivirgaceae</taxon>
        <taxon>Fulvivirga</taxon>
    </lineage>
</organism>
<feature type="chain" id="PRO_5038023326" evidence="1">
    <location>
        <begin position="21"/>
        <end position="107"/>
    </location>
</feature>
<dbReference type="Proteomes" id="UP000662783">
    <property type="component" value="Chromosome"/>
</dbReference>
<keyword evidence="3" id="KW-1185">Reference proteome</keyword>
<evidence type="ECO:0000313" key="3">
    <source>
        <dbReference type="Proteomes" id="UP000662783"/>
    </source>
</evidence>
<feature type="signal peptide" evidence="1">
    <location>
        <begin position="1"/>
        <end position="20"/>
    </location>
</feature>
<evidence type="ECO:0000256" key="1">
    <source>
        <dbReference type="SAM" id="SignalP"/>
    </source>
</evidence>
<dbReference type="RefSeq" id="WP_205720619.1">
    <property type="nucleotide sequence ID" value="NZ_CP070608.1"/>
</dbReference>
<gene>
    <name evidence="2" type="ORF">JR347_10805</name>
</gene>
<evidence type="ECO:0000313" key="2">
    <source>
        <dbReference type="EMBL" id="QSE96106.1"/>
    </source>
</evidence>
<dbReference type="KEGG" id="fuv:JR347_10805"/>